<evidence type="ECO:0000313" key="2">
    <source>
        <dbReference type="Proteomes" id="UP000796880"/>
    </source>
</evidence>
<sequence length="80" mass="7484">MQAMAAGARASAGSSAGACRALAGAIASADKRFGAHGEHGAQACGLAAAHATAGGGWACTRWRPVAVAATAAYGVGAVAC</sequence>
<keyword evidence="2" id="KW-1185">Reference proteome</keyword>
<proteinExistence type="predicted"/>
<dbReference type="AlphaFoldDB" id="A0A8K0GXG5"/>
<evidence type="ECO:0000313" key="1">
    <source>
        <dbReference type="EMBL" id="KAF3438205.1"/>
    </source>
</evidence>
<organism evidence="1 2">
    <name type="scientific">Rhamnella rubrinervis</name>
    <dbReference type="NCBI Taxonomy" id="2594499"/>
    <lineage>
        <taxon>Eukaryota</taxon>
        <taxon>Viridiplantae</taxon>
        <taxon>Streptophyta</taxon>
        <taxon>Embryophyta</taxon>
        <taxon>Tracheophyta</taxon>
        <taxon>Spermatophyta</taxon>
        <taxon>Magnoliopsida</taxon>
        <taxon>eudicotyledons</taxon>
        <taxon>Gunneridae</taxon>
        <taxon>Pentapetalae</taxon>
        <taxon>rosids</taxon>
        <taxon>fabids</taxon>
        <taxon>Rosales</taxon>
        <taxon>Rhamnaceae</taxon>
        <taxon>rhamnoid group</taxon>
        <taxon>Rhamneae</taxon>
        <taxon>Rhamnella</taxon>
    </lineage>
</organism>
<accession>A0A8K0GXG5</accession>
<dbReference type="EMBL" id="VOIH02000009">
    <property type="protein sequence ID" value="KAF3438205.1"/>
    <property type="molecule type" value="Genomic_DNA"/>
</dbReference>
<reference evidence="1" key="1">
    <citation type="submission" date="2020-03" db="EMBL/GenBank/DDBJ databases">
        <title>A high-quality chromosome-level genome assembly of a woody plant with both climbing and erect habits, Rhamnella rubrinervis.</title>
        <authorList>
            <person name="Lu Z."/>
            <person name="Yang Y."/>
            <person name="Zhu X."/>
            <person name="Sun Y."/>
        </authorList>
    </citation>
    <scope>NUCLEOTIDE SEQUENCE</scope>
    <source>
        <strain evidence="1">BYM</strain>
        <tissue evidence="1">Leaf</tissue>
    </source>
</reference>
<dbReference type="Proteomes" id="UP000796880">
    <property type="component" value="Unassembled WGS sequence"/>
</dbReference>
<gene>
    <name evidence="1" type="ORF">FNV43_RR20965</name>
</gene>
<name>A0A8K0GXG5_9ROSA</name>
<comment type="caution">
    <text evidence="1">The sequence shown here is derived from an EMBL/GenBank/DDBJ whole genome shotgun (WGS) entry which is preliminary data.</text>
</comment>
<protein>
    <submittedName>
        <fullName evidence="1">Uncharacterized protein</fullName>
    </submittedName>
</protein>